<sequence length="80" mass="9156">MVPVSSFNFFRERNTVTIPSSTPRLCRSGCIRSLLDLLCNYSLRPMSERTIAGETMILHDDDDDDVFLWFTLVPSSLEIL</sequence>
<dbReference type="AlphaFoldDB" id="A0A2P2JGS6"/>
<evidence type="ECO:0000313" key="1">
    <source>
        <dbReference type="EMBL" id="MBW92673.1"/>
    </source>
</evidence>
<dbReference type="EMBL" id="GGEC01012190">
    <property type="protein sequence ID" value="MBW92673.1"/>
    <property type="molecule type" value="Transcribed_RNA"/>
</dbReference>
<organism evidence="1">
    <name type="scientific">Rhizophora mucronata</name>
    <name type="common">Asiatic mangrove</name>
    <dbReference type="NCBI Taxonomy" id="61149"/>
    <lineage>
        <taxon>Eukaryota</taxon>
        <taxon>Viridiplantae</taxon>
        <taxon>Streptophyta</taxon>
        <taxon>Embryophyta</taxon>
        <taxon>Tracheophyta</taxon>
        <taxon>Spermatophyta</taxon>
        <taxon>Magnoliopsida</taxon>
        <taxon>eudicotyledons</taxon>
        <taxon>Gunneridae</taxon>
        <taxon>Pentapetalae</taxon>
        <taxon>rosids</taxon>
        <taxon>fabids</taxon>
        <taxon>Malpighiales</taxon>
        <taxon>Rhizophoraceae</taxon>
        <taxon>Rhizophora</taxon>
    </lineage>
</organism>
<accession>A0A2P2JGS6</accession>
<protein>
    <submittedName>
        <fullName evidence="1">Uncharacterized protein</fullName>
    </submittedName>
</protein>
<proteinExistence type="predicted"/>
<reference evidence="1" key="1">
    <citation type="submission" date="2018-02" db="EMBL/GenBank/DDBJ databases">
        <title>Rhizophora mucronata_Transcriptome.</title>
        <authorList>
            <person name="Meera S.P."/>
            <person name="Sreeshan A."/>
            <person name="Augustine A."/>
        </authorList>
    </citation>
    <scope>NUCLEOTIDE SEQUENCE</scope>
    <source>
        <tissue evidence="1">Leaf</tissue>
    </source>
</reference>
<name>A0A2P2JGS6_RHIMU</name>